<organism evidence="1 2">
    <name type="scientific">Paenibacillus chartarius</name>
    <dbReference type="NCBI Taxonomy" id="747481"/>
    <lineage>
        <taxon>Bacteria</taxon>
        <taxon>Bacillati</taxon>
        <taxon>Bacillota</taxon>
        <taxon>Bacilli</taxon>
        <taxon>Bacillales</taxon>
        <taxon>Paenibacillaceae</taxon>
        <taxon>Paenibacillus</taxon>
    </lineage>
</organism>
<evidence type="ECO:0000313" key="1">
    <source>
        <dbReference type="EMBL" id="MFC0214048.1"/>
    </source>
</evidence>
<dbReference type="Proteomes" id="UP001589776">
    <property type="component" value="Unassembled WGS sequence"/>
</dbReference>
<gene>
    <name evidence="1" type="ORF">ACFFK0_16585</name>
</gene>
<keyword evidence="2" id="KW-1185">Reference proteome</keyword>
<protein>
    <submittedName>
        <fullName evidence="1">Spore coat associated protein CotJA</fullName>
    </submittedName>
</protein>
<dbReference type="InterPro" id="IPR020256">
    <property type="entry name" value="Spore_coat_CotJA"/>
</dbReference>
<dbReference type="EMBL" id="JBHLWN010000068">
    <property type="protein sequence ID" value="MFC0214048.1"/>
    <property type="molecule type" value="Genomic_DNA"/>
</dbReference>
<reference evidence="1 2" key="1">
    <citation type="submission" date="2024-09" db="EMBL/GenBank/DDBJ databases">
        <authorList>
            <person name="Sun Q."/>
            <person name="Mori K."/>
        </authorList>
    </citation>
    <scope>NUCLEOTIDE SEQUENCE [LARGE SCALE GENOMIC DNA]</scope>
    <source>
        <strain evidence="1 2">CCM 7759</strain>
    </source>
</reference>
<accession>A0ABV6DN21</accession>
<name>A0ABV6DN21_9BACL</name>
<sequence>MTVDPRREQLRVWHPYISPQDPCPPIPVKTYIVPPNVTAPFQPPGLPQFSPYEALRLGTLWPAYYSPYEPKRFITHIREEERPGEEQER</sequence>
<comment type="caution">
    <text evidence="1">The sequence shown here is derived from an EMBL/GenBank/DDBJ whole genome shotgun (WGS) entry which is preliminary data.</text>
</comment>
<proteinExistence type="predicted"/>
<evidence type="ECO:0000313" key="2">
    <source>
        <dbReference type="Proteomes" id="UP001589776"/>
    </source>
</evidence>
<dbReference type="Pfam" id="PF11007">
    <property type="entry name" value="CotJA"/>
    <property type="match status" value="1"/>
</dbReference>
<dbReference type="RefSeq" id="WP_377471387.1">
    <property type="nucleotide sequence ID" value="NZ_JBHLWN010000068.1"/>
</dbReference>